<protein>
    <submittedName>
        <fullName evidence="5">Nitrate ABC transporter ATP-binding protein</fullName>
    </submittedName>
</protein>
<dbReference type="Gene3D" id="3.40.50.300">
    <property type="entry name" value="P-loop containing nucleotide triphosphate hydrolases"/>
    <property type="match status" value="1"/>
</dbReference>
<evidence type="ECO:0000256" key="4">
    <source>
        <dbReference type="ARBA" id="ARBA00022840"/>
    </source>
</evidence>
<dbReference type="SUPFAM" id="SSF52540">
    <property type="entry name" value="P-loop containing nucleoside triphosphate hydrolases"/>
    <property type="match status" value="1"/>
</dbReference>
<evidence type="ECO:0000313" key="5">
    <source>
        <dbReference type="EMBL" id="OAN23026.1"/>
    </source>
</evidence>
<dbReference type="InterPro" id="IPR018632">
    <property type="entry name" value="AAA-associated_dom_C"/>
</dbReference>
<dbReference type="InterPro" id="IPR050166">
    <property type="entry name" value="ABC_transporter_ATP-bind"/>
</dbReference>
<dbReference type="GO" id="GO:0005524">
    <property type="term" value="F:ATP binding"/>
    <property type="evidence" value="ECO:0007669"/>
    <property type="project" value="UniProtKB-KW"/>
</dbReference>
<comment type="caution">
    <text evidence="5">The sequence shown here is derived from an EMBL/GenBank/DDBJ whole genome shotgun (WGS) entry which is preliminary data.</text>
</comment>
<dbReference type="GO" id="GO:0016887">
    <property type="term" value="F:ATP hydrolysis activity"/>
    <property type="evidence" value="ECO:0007669"/>
    <property type="project" value="InterPro"/>
</dbReference>
<evidence type="ECO:0000256" key="1">
    <source>
        <dbReference type="ARBA" id="ARBA00005417"/>
    </source>
</evidence>
<keyword evidence="3" id="KW-0547">Nucleotide-binding</keyword>
<dbReference type="RefSeq" id="WP_017641243.1">
    <property type="nucleotide sequence ID" value="NZ_LWCR01000088.1"/>
</dbReference>
<dbReference type="EMBL" id="LWCR01000088">
    <property type="protein sequence ID" value="OAN23026.1"/>
    <property type="molecule type" value="Genomic_DNA"/>
</dbReference>
<dbReference type="SMART" id="SM00382">
    <property type="entry name" value="AAA"/>
    <property type="match status" value="1"/>
</dbReference>
<dbReference type="PANTHER" id="PTHR42788:SF13">
    <property type="entry name" value="ALIPHATIC SULFONATES IMPORT ATP-BINDING PROTEIN SSUB"/>
    <property type="match status" value="1"/>
</dbReference>
<dbReference type="AlphaFoldDB" id="A0A178L1D2"/>
<gene>
    <name evidence="5" type="ORF">A4V15_10175</name>
</gene>
<organism evidence="5 6">
    <name type="scientific">Pseudomonas oryzihabitans</name>
    <dbReference type="NCBI Taxonomy" id="47885"/>
    <lineage>
        <taxon>Bacteria</taxon>
        <taxon>Pseudomonadati</taxon>
        <taxon>Pseudomonadota</taxon>
        <taxon>Gammaproteobacteria</taxon>
        <taxon>Pseudomonadales</taxon>
        <taxon>Pseudomonadaceae</taxon>
        <taxon>Pseudomonas</taxon>
    </lineage>
</organism>
<dbReference type="InterPro" id="IPR027417">
    <property type="entry name" value="P-loop_NTPase"/>
</dbReference>
<accession>A0A178L1D2</accession>
<dbReference type="Proteomes" id="UP000078356">
    <property type="component" value="Unassembled WGS sequence"/>
</dbReference>
<name>A0A178L1D2_9PSED</name>
<keyword evidence="2" id="KW-0813">Transport</keyword>
<proteinExistence type="inferred from homology"/>
<dbReference type="PANTHER" id="PTHR42788">
    <property type="entry name" value="TAURINE IMPORT ATP-BINDING PROTEIN-RELATED"/>
    <property type="match status" value="1"/>
</dbReference>
<dbReference type="CDD" id="cd03293">
    <property type="entry name" value="ABC_NrtD_SsuB_transporters"/>
    <property type="match status" value="1"/>
</dbReference>
<dbReference type="Pfam" id="PF00005">
    <property type="entry name" value="ABC_tran"/>
    <property type="match status" value="1"/>
</dbReference>
<dbReference type="InterPro" id="IPR017871">
    <property type="entry name" value="ABC_transporter-like_CS"/>
</dbReference>
<sequence>MNLPTLNPRPLIDVQNVRQLYGNAGGPARVVLDEVSLTLHENEIVGLLGRSGSGKSTLLRSIAGLLTPSGGSVAFPPKDDGQRARVSMVFQSFALFPWLTVLQNVEIGLEALHVPLDERRRRALAAIDLIGLDGFESAYPKELSGGMRQRVGLARALVVHPDVLLMDEPFSALDVLTAETLRTDLLDLWVEGRMPIRSILMVTHNIAEAVLLCDRVLIFSSNPGRVASEIRIDLPQPRNRHDPAFRELVEEIYVRMTGETTPAPHEGGVPGNGLGMRLPTVSTNALAGLLEAVQAAPYDGRADLPELAGGLGYALDELFPLAEVLQLLRLAVLEGGDLRLLPAGRAYVEAGVDVRKQLFARQLLNFVPLVAHIRRVLDDRQGHTAPARRFRDELEDFMDEADAARTLGSVIQWGRYGELFAYDQAADMFSLENPG</sequence>
<keyword evidence="4 5" id="KW-0067">ATP-binding</keyword>
<dbReference type="PROSITE" id="PS00211">
    <property type="entry name" value="ABC_TRANSPORTER_1"/>
    <property type="match status" value="1"/>
</dbReference>
<dbReference type="InterPro" id="IPR003439">
    <property type="entry name" value="ABC_transporter-like_ATP-bd"/>
</dbReference>
<evidence type="ECO:0000313" key="6">
    <source>
        <dbReference type="Proteomes" id="UP000078356"/>
    </source>
</evidence>
<dbReference type="Pfam" id="PF09821">
    <property type="entry name" value="AAA_assoc_C"/>
    <property type="match status" value="1"/>
</dbReference>
<reference evidence="5 6" key="1">
    <citation type="submission" date="2016-04" db="EMBL/GenBank/DDBJ databases">
        <title>Draft Genome Sequences of Staphylococcus capitis Strain H36, S. capitis Strain H65, S. cohnii Strain H62, S. hominis Strain H69, Mycobacterium iranicum Strain H39, Plantibacter sp. Strain H53, Pseudomonas oryzihabitans Strain H72, and Microbacterium sp. Strain H83, isolated from residential settings.</title>
        <authorList>
            <person name="Lymperopoulou D."/>
            <person name="Adams R.I."/>
            <person name="Lindow S."/>
            <person name="Coil D.A."/>
            <person name="Jospin G."/>
            <person name="Eisen J.A."/>
        </authorList>
    </citation>
    <scope>NUCLEOTIDE SEQUENCE [LARGE SCALE GENOMIC DNA]</scope>
    <source>
        <strain evidence="5 6">H72</strain>
    </source>
</reference>
<dbReference type="OrthoDB" id="9802264at2"/>
<comment type="similarity">
    <text evidence="1">Belongs to the ABC transporter superfamily.</text>
</comment>
<dbReference type="PROSITE" id="PS50893">
    <property type="entry name" value="ABC_TRANSPORTER_2"/>
    <property type="match status" value="1"/>
</dbReference>
<evidence type="ECO:0000256" key="2">
    <source>
        <dbReference type="ARBA" id="ARBA00022448"/>
    </source>
</evidence>
<dbReference type="InterPro" id="IPR003593">
    <property type="entry name" value="AAA+_ATPase"/>
</dbReference>
<evidence type="ECO:0000256" key="3">
    <source>
        <dbReference type="ARBA" id="ARBA00022741"/>
    </source>
</evidence>